<dbReference type="PANTHER" id="PTHR46558">
    <property type="entry name" value="TRACRIPTIONAL REGULATORY PROTEIN-RELATED-RELATED"/>
    <property type="match status" value="1"/>
</dbReference>
<accession>A0A223AU98</accession>
<dbReference type="GO" id="GO:0003677">
    <property type="term" value="F:DNA binding"/>
    <property type="evidence" value="ECO:0007669"/>
    <property type="project" value="UniProtKB-KW"/>
</dbReference>
<feature type="domain" description="HTH cro/C1-type" evidence="2">
    <location>
        <begin position="5"/>
        <end position="59"/>
    </location>
</feature>
<dbReference type="PROSITE" id="PS50943">
    <property type="entry name" value="HTH_CROC1"/>
    <property type="match status" value="1"/>
</dbReference>
<dbReference type="AlphaFoldDB" id="A0A223AU98"/>
<dbReference type="OrthoDB" id="48775at2"/>
<dbReference type="PANTHER" id="PTHR46558:SF4">
    <property type="entry name" value="DNA-BIDING PHAGE PROTEIN"/>
    <property type="match status" value="1"/>
</dbReference>
<name>A0A223AU98_9FIRM</name>
<evidence type="ECO:0000313" key="3">
    <source>
        <dbReference type="EMBL" id="ASS38583.1"/>
    </source>
</evidence>
<evidence type="ECO:0000259" key="2">
    <source>
        <dbReference type="PROSITE" id="PS50943"/>
    </source>
</evidence>
<dbReference type="SMART" id="SM00530">
    <property type="entry name" value="HTH_XRE"/>
    <property type="match status" value="1"/>
</dbReference>
<dbReference type="CDD" id="cd00093">
    <property type="entry name" value="HTH_XRE"/>
    <property type="match status" value="1"/>
</dbReference>
<dbReference type="Pfam" id="PF01381">
    <property type="entry name" value="HTH_3"/>
    <property type="match status" value="1"/>
</dbReference>
<protein>
    <recommendedName>
        <fullName evidence="2">HTH cro/C1-type domain-containing protein</fullName>
    </recommendedName>
</protein>
<dbReference type="SUPFAM" id="SSF47413">
    <property type="entry name" value="lambda repressor-like DNA-binding domains"/>
    <property type="match status" value="1"/>
</dbReference>
<gene>
    <name evidence="3" type="ORF">AXF17_08150</name>
</gene>
<evidence type="ECO:0000256" key="1">
    <source>
        <dbReference type="ARBA" id="ARBA00023125"/>
    </source>
</evidence>
<keyword evidence="4" id="KW-1185">Reference proteome</keyword>
<organism evidence="3 4">
    <name type="scientific">Mogibacterium pumilum</name>
    <dbReference type="NCBI Taxonomy" id="86332"/>
    <lineage>
        <taxon>Bacteria</taxon>
        <taxon>Bacillati</taxon>
        <taxon>Bacillota</taxon>
        <taxon>Clostridia</taxon>
        <taxon>Peptostreptococcales</taxon>
        <taxon>Anaerovoracaceae</taxon>
        <taxon>Mogibacterium</taxon>
    </lineage>
</organism>
<dbReference type="Gene3D" id="1.10.260.40">
    <property type="entry name" value="lambda repressor-like DNA-binding domains"/>
    <property type="match status" value="1"/>
</dbReference>
<reference evidence="4" key="1">
    <citation type="submission" date="2016-05" db="EMBL/GenBank/DDBJ databases">
        <authorList>
            <person name="Holder M.E."/>
            <person name="Ajami N.J."/>
            <person name="Petrosino J.F."/>
        </authorList>
    </citation>
    <scope>NUCLEOTIDE SEQUENCE [LARGE SCALE GENOMIC DNA]</scope>
    <source>
        <strain evidence="4">ATCC 700696</strain>
    </source>
</reference>
<dbReference type="InterPro" id="IPR010982">
    <property type="entry name" value="Lambda_DNA-bd_dom_sf"/>
</dbReference>
<dbReference type="RefSeq" id="WP_036380210.1">
    <property type="nucleotide sequence ID" value="NZ_CP016199.1"/>
</dbReference>
<dbReference type="Proteomes" id="UP000214689">
    <property type="component" value="Chromosome"/>
</dbReference>
<proteinExistence type="predicted"/>
<keyword evidence="1" id="KW-0238">DNA-binding</keyword>
<dbReference type="EMBL" id="CP016199">
    <property type="protein sequence ID" value="ASS38583.1"/>
    <property type="molecule type" value="Genomic_DNA"/>
</dbReference>
<dbReference type="InterPro" id="IPR001387">
    <property type="entry name" value="Cro/C1-type_HTH"/>
</dbReference>
<sequence length="63" mass="6866">MANRIAELRIAKGISQKCLAEMIGVSQQFISSVERGGATPSLKLACKIKKLLEVSLDDLFICE</sequence>
<evidence type="ECO:0000313" key="4">
    <source>
        <dbReference type="Proteomes" id="UP000214689"/>
    </source>
</evidence>